<dbReference type="AlphaFoldDB" id="A0A9P5MZL0"/>
<reference evidence="3" key="1">
    <citation type="submission" date="2019-10" db="EMBL/GenBank/DDBJ databases">
        <authorList>
            <consortium name="DOE Joint Genome Institute"/>
            <person name="Kuo A."/>
            <person name="Miyauchi S."/>
            <person name="Kiss E."/>
            <person name="Drula E."/>
            <person name="Kohler A."/>
            <person name="Sanchez-Garcia M."/>
            <person name="Andreopoulos B."/>
            <person name="Barry K.W."/>
            <person name="Bonito G."/>
            <person name="Buee M."/>
            <person name="Carver A."/>
            <person name="Chen C."/>
            <person name="Cichocki N."/>
            <person name="Clum A."/>
            <person name="Culley D."/>
            <person name="Crous P.W."/>
            <person name="Fauchery L."/>
            <person name="Girlanda M."/>
            <person name="Hayes R."/>
            <person name="Keri Z."/>
            <person name="LaButti K."/>
            <person name="Lipzen A."/>
            <person name="Lombard V."/>
            <person name="Magnuson J."/>
            <person name="Maillard F."/>
            <person name="Morin E."/>
            <person name="Murat C."/>
            <person name="Nolan M."/>
            <person name="Ohm R."/>
            <person name="Pangilinan J."/>
            <person name="Pereira M."/>
            <person name="Perotto S."/>
            <person name="Peter M."/>
            <person name="Riley R."/>
            <person name="Sitrit Y."/>
            <person name="Stielow B."/>
            <person name="Szollosi G."/>
            <person name="Zifcakova L."/>
            <person name="Stursova M."/>
            <person name="Spatafora J.W."/>
            <person name="Tedersoo L."/>
            <person name="Vaario L.-M."/>
            <person name="Yamada A."/>
            <person name="Yan M."/>
            <person name="Wang P."/>
            <person name="Xu J."/>
            <person name="Bruns T."/>
            <person name="Baldrian P."/>
            <person name="Vilgalys R."/>
            <person name="Henrissat B."/>
            <person name="Grigoriev I.V."/>
            <person name="Hibbett D."/>
            <person name="Nagy L.G."/>
            <person name="Martin F.M."/>
        </authorList>
    </citation>
    <scope>NUCLEOTIDE SEQUENCE</scope>
    <source>
        <strain evidence="3">Prilba</strain>
    </source>
</reference>
<keyword evidence="2" id="KW-0732">Signal</keyword>
<feature type="region of interest" description="Disordered" evidence="1">
    <location>
        <begin position="98"/>
        <end position="120"/>
    </location>
</feature>
<comment type="caution">
    <text evidence="3">The sequence shown here is derived from an EMBL/GenBank/DDBJ whole genome shotgun (WGS) entry which is preliminary data.</text>
</comment>
<evidence type="ECO:0000256" key="1">
    <source>
        <dbReference type="SAM" id="MobiDB-lite"/>
    </source>
</evidence>
<feature type="signal peptide" evidence="2">
    <location>
        <begin position="1"/>
        <end position="18"/>
    </location>
</feature>
<dbReference type="Proteomes" id="UP000759537">
    <property type="component" value="Unassembled WGS sequence"/>
</dbReference>
<proteinExistence type="predicted"/>
<gene>
    <name evidence="3" type="ORF">DFH94DRAFT_367361</name>
</gene>
<feature type="chain" id="PRO_5040136468" description="Secreted protein" evidence="2">
    <location>
        <begin position="19"/>
        <end position="233"/>
    </location>
</feature>
<accession>A0A9P5MZL0</accession>
<sequence>MAFFLRVTYFVLRCNVSAFTMSALFIVPRSKEDYWMDIYEGGLRGVRDGPTRDGSSSTFFPCQVPERSPRLLIYKESSSRHTRATAYLCSSPDVGKNETKRTSVGPRFPDRCTAPRETKPEDARLPMPRVACGRLEARRKFLLLKAQATGATSKGLWVADRHSMASNYDTTVTTRTQFRSSYPILSFFKLLLQKWCNLFESEIPNWYPERVQLWHSCMPSCRCGAIAKVQAMI</sequence>
<reference evidence="3" key="2">
    <citation type="journal article" date="2020" name="Nat. Commun.">
        <title>Large-scale genome sequencing of mycorrhizal fungi provides insights into the early evolution of symbiotic traits.</title>
        <authorList>
            <person name="Miyauchi S."/>
            <person name="Kiss E."/>
            <person name="Kuo A."/>
            <person name="Drula E."/>
            <person name="Kohler A."/>
            <person name="Sanchez-Garcia M."/>
            <person name="Morin E."/>
            <person name="Andreopoulos B."/>
            <person name="Barry K.W."/>
            <person name="Bonito G."/>
            <person name="Buee M."/>
            <person name="Carver A."/>
            <person name="Chen C."/>
            <person name="Cichocki N."/>
            <person name="Clum A."/>
            <person name="Culley D."/>
            <person name="Crous P.W."/>
            <person name="Fauchery L."/>
            <person name="Girlanda M."/>
            <person name="Hayes R.D."/>
            <person name="Keri Z."/>
            <person name="LaButti K."/>
            <person name="Lipzen A."/>
            <person name="Lombard V."/>
            <person name="Magnuson J."/>
            <person name="Maillard F."/>
            <person name="Murat C."/>
            <person name="Nolan M."/>
            <person name="Ohm R.A."/>
            <person name="Pangilinan J."/>
            <person name="Pereira M.F."/>
            <person name="Perotto S."/>
            <person name="Peter M."/>
            <person name="Pfister S."/>
            <person name="Riley R."/>
            <person name="Sitrit Y."/>
            <person name="Stielow J.B."/>
            <person name="Szollosi G."/>
            <person name="Zifcakova L."/>
            <person name="Stursova M."/>
            <person name="Spatafora J.W."/>
            <person name="Tedersoo L."/>
            <person name="Vaario L.M."/>
            <person name="Yamada A."/>
            <person name="Yan M."/>
            <person name="Wang P."/>
            <person name="Xu J."/>
            <person name="Bruns T."/>
            <person name="Baldrian P."/>
            <person name="Vilgalys R."/>
            <person name="Dunand C."/>
            <person name="Henrissat B."/>
            <person name="Grigoriev I.V."/>
            <person name="Hibbett D."/>
            <person name="Nagy L.G."/>
            <person name="Martin F.M."/>
        </authorList>
    </citation>
    <scope>NUCLEOTIDE SEQUENCE</scope>
    <source>
        <strain evidence="3">Prilba</strain>
    </source>
</reference>
<evidence type="ECO:0000313" key="3">
    <source>
        <dbReference type="EMBL" id="KAF8482491.1"/>
    </source>
</evidence>
<organism evidence="3 4">
    <name type="scientific">Russula ochroleuca</name>
    <dbReference type="NCBI Taxonomy" id="152965"/>
    <lineage>
        <taxon>Eukaryota</taxon>
        <taxon>Fungi</taxon>
        <taxon>Dikarya</taxon>
        <taxon>Basidiomycota</taxon>
        <taxon>Agaricomycotina</taxon>
        <taxon>Agaricomycetes</taxon>
        <taxon>Russulales</taxon>
        <taxon>Russulaceae</taxon>
        <taxon>Russula</taxon>
    </lineage>
</organism>
<dbReference type="EMBL" id="WHVB01000005">
    <property type="protein sequence ID" value="KAF8482491.1"/>
    <property type="molecule type" value="Genomic_DNA"/>
</dbReference>
<evidence type="ECO:0008006" key="5">
    <source>
        <dbReference type="Google" id="ProtNLM"/>
    </source>
</evidence>
<keyword evidence="4" id="KW-1185">Reference proteome</keyword>
<evidence type="ECO:0000313" key="4">
    <source>
        <dbReference type="Proteomes" id="UP000759537"/>
    </source>
</evidence>
<feature type="compositionally biased region" description="Basic and acidic residues" evidence="1">
    <location>
        <begin position="108"/>
        <end position="120"/>
    </location>
</feature>
<name>A0A9P5MZL0_9AGAM</name>
<protein>
    <recommendedName>
        <fullName evidence="5">Secreted protein</fullName>
    </recommendedName>
</protein>
<evidence type="ECO:0000256" key="2">
    <source>
        <dbReference type="SAM" id="SignalP"/>
    </source>
</evidence>